<evidence type="ECO:0000313" key="2">
    <source>
        <dbReference type="EMBL" id="MDG5481967.1"/>
    </source>
</evidence>
<dbReference type="EMBL" id="JAKZMO010000003">
    <property type="protein sequence ID" value="MDG5481967.1"/>
    <property type="molecule type" value="Genomic_DNA"/>
</dbReference>
<comment type="caution">
    <text evidence="2">The sequence shown here is derived from an EMBL/GenBank/DDBJ whole genome shotgun (WGS) entry which is preliminary data.</text>
</comment>
<dbReference type="RefSeq" id="WP_278219891.1">
    <property type="nucleotide sequence ID" value="NZ_JAKZMO010000003.1"/>
</dbReference>
<dbReference type="Proteomes" id="UP001154266">
    <property type="component" value="Unassembled WGS sequence"/>
</dbReference>
<dbReference type="Pfam" id="PF02406">
    <property type="entry name" value="MmoB_DmpM"/>
    <property type="match status" value="1"/>
</dbReference>
<dbReference type="SUPFAM" id="SSF56029">
    <property type="entry name" value="Monooxygenase (hydroxylase) regulatory protein"/>
    <property type="match status" value="1"/>
</dbReference>
<evidence type="ECO:0000256" key="1">
    <source>
        <dbReference type="ARBA" id="ARBA00006313"/>
    </source>
</evidence>
<organism evidence="2 3">
    <name type="scientific">Mycolicibacterium gadium</name>
    <name type="common">Mycobacterium gadium</name>
    <dbReference type="NCBI Taxonomy" id="1794"/>
    <lineage>
        <taxon>Bacteria</taxon>
        <taxon>Bacillati</taxon>
        <taxon>Actinomycetota</taxon>
        <taxon>Actinomycetes</taxon>
        <taxon>Mycobacteriales</taxon>
        <taxon>Mycobacteriaceae</taxon>
        <taxon>Mycolicibacterium</taxon>
    </lineage>
</organism>
<gene>
    <name evidence="2" type="ORF">MNO81_04065</name>
</gene>
<protein>
    <submittedName>
        <fullName evidence="2">MmoB/DmpM family protein</fullName>
    </submittedName>
</protein>
<reference evidence="2" key="1">
    <citation type="journal article" date="2023" name="Environ. Microbiol.">
        <title>The 2-methylpropene degradation pathway in Mycobacteriaceae family strains.</title>
        <authorList>
            <person name="Helbich S."/>
            <person name="Barrantes I."/>
            <person name="Dos Anjos Borges L.G."/>
            <person name="Pieper D.H."/>
            <person name="Vainshtein Y."/>
            <person name="Sohn K."/>
            <person name="Engesser K.H."/>
        </authorList>
    </citation>
    <scope>NUCLEOTIDE SEQUENCE</scope>
    <source>
        <strain evidence="2">IBE100</strain>
    </source>
</reference>
<name>A0ABT6GKS2_MYCGU</name>
<evidence type="ECO:0000313" key="3">
    <source>
        <dbReference type="Proteomes" id="UP001154266"/>
    </source>
</evidence>
<dbReference type="Gene3D" id="3.90.56.10">
    <property type="entry name" value="Monooxygenase component MmoB/DmpM"/>
    <property type="match status" value="1"/>
</dbReference>
<keyword evidence="3" id="KW-1185">Reference proteome</keyword>
<comment type="similarity">
    <text evidence="1">Belongs to the TmoD/XamoD family.</text>
</comment>
<sequence length="111" mass="12445">MNSNAPHIKIAERPRQQIGVCLAKSSEAQAAFEYISDQCPWVRVKDQGPYYQFEAKGSISIPLDAVADYLGRSLTMSQFLVCMTTYYGRIVSEDDVFIVTADMAQLDRTGR</sequence>
<dbReference type="InterPro" id="IPR036889">
    <property type="entry name" value="mOase_MmoB_DmpM_sf"/>
</dbReference>
<dbReference type="InterPro" id="IPR003454">
    <property type="entry name" value="MOase_MmoB_DmpM"/>
</dbReference>
<proteinExistence type="inferred from homology"/>
<accession>A0ABT6GKS2</accession>